<dbReference type="OrthoDB" id="9810154at2"/>
<name>A0A4V2PGP7_9GAMM</name>
<dbReference type="InterPro" id="IPR029033">
    <property type="entry name" value="His_PPase_superfam"/>
</dbReference>
<reference evidence="1 2" key="1">
    <citation type="submission" date="2019-03" db="EMBL/GenBank/DDBJ databases">
        <title>Genomic Encyclopedia of Type Strains, Phase IV (KMG-IV): sequencing the most valuable type-strain genomes for metagenomic binning, comparative biology and taxonomic classification.</title>
        <authorList>
            <person name="Goeker M."/>
        </authorList>
    </citation>
    <scope>NUCLEOTIDE SEQUENCE [LARGE SCALE GENOMIC DNA]</scope>
    <source>
        <strain evidence="1 2">DSM 19610</strain>
    </source>
</reference>
<sequence length="167" mass="18123">MLELFLIRHAEAVSPSPGVADFDRTLSPHGEQDAVRMGRRLAELGLGVDCMISSPAHRARETARLVAAEVGFPAHNIRYIDAFYNASADVLLAEVQRTTPTCRHLALVGHNPGISWLRQMLTGDSLDMPAGAVTVIHFDVDDWQVVHSDTGWVAHYAYPAGLPDSGA</sequence>
<dbReference type="SMART" id="SM00855">
    <property type="entry name" value="PGAM"/>
    <property type="match status" value="1"/>
</dbReference>
<dbReference type="RefSeq" id="WP_132971492.1">
    <property type="nucleotide sequence ID" value="NZ_SMFX01000001.1"/>
</dbReference>
<dbReference type="AlphaFoldDB" id="A0A4V2PGP7"/>
<protein>
    <submittedName>
        <fullName evidence="1">Phosphohistidine phosphatase</fullName>
    </submittedName>
</protein>
<dbReference type="PANTHER" id="PTHR47623">
    <property type="entry name" value="OS09G0287300 PROTEIN"/>
    <property type="match status" value="1"/>
</dbReference>
<evidence type="ECO:0000313" key="1">
    <source>
        <dbReference type="EMBL" id="TCK17626.1"/>
    </source>
</evidence>
<dbReference type="EMBL" id="SMFX01000001">
    <property type="protein sequence ID" value="TCK17626.1"/>
    <property type="molecule type" value="Genomic_DNA"/>
</dbReference>
<comment type="caution">
    <text evidence="1">The sequence shown here is derived from an EMBL/GenBank/DDBJ whole genome shotgun (WGS) entry which is preliminary data.</text>
</comment>
<dbReference type="PANTHER" id="PTHR47623:SF1">
    <property type="entry name" value="OS09G0287300 PROTEIN"/>
    <property type="match status" value="1"/>
</dbReference>
<dbReference type="Pfam" id="PF00300">
    <property type="entry name" value="His_Phos_1"/>
    <property type="match status" value="1"/>
</dbReference>
<gene>
    <name evidence="1" type="ORF">DFR30_0861</name>
</gene>
<dbReference type="Proteomes" id="UP000295707">
    <property type="component" value="Unassembled WGS sequence"/>
</dbReference>
<dbReference type="CDD" id="cd07067">
    <property type="entry name" value="HP_PGM_like"/>
    <property type="match status" value="1"/>
</dbReference>
<keyword evidence="2" id="KW-1185">Reference proteome</keyword>
<evidence type="ECO:0000313" key="2">
    <source>
        <dbReference type="Proteomes" id="UP000295707"/>
    </source>
</evidence>
<dbReference type="InterPro" id="IPR013078">
    <property type="entry name" value="His_Pase_superF_clade-1"/>
</dbReference>
<organism evidence="1 2">
    <name type="scientific">Thiogranum longum</name>
    <dbReference type="NCBI Taxonomy" id="1537524"/>
    <lineage>
        <taxon>Bacteria</taxon>
        <taxon>Pseudomonadati</taxon>
        <taxon>Pseudomonadota</taxon>
        <taxon>Gammaproteobacteria</taxon>
        <taxon>Chromatiales</taxon>
        <taxon>Ectothiorhodospiraceae</taxon>
        <taxon>Thiogranum</taxon>
    </lineage>
</organism>
<proteinExistence type="predicted"/>
<dbReference type="Gene3D" id="3.40.50.1240">
    <property type="entry name" value="Phosphoglycerate mutase-like"/>
    <property type="match status" value="1"/>
</dbReference>
<dbReference type="SUPFAM" id="SSF53254">
    <property type="entry name" value="Phosphoglycerate mutase-like"/>
    <property type="match status" value="1"/>
</dbReference>
<accession>A0A4V2PGP7</accession>